<name>A0A9D4PNX2_RHISA</name>
<keyword evidence="2" id="KW-0472">Membrane</keyword>
<evidence type="ECO:0000313" key="3">
    <source>
        <dbReference type="EMBL" id="KAH7947633.1"/>
    </source>
</evidence>
<reference evidence="3" key="2">
    <citation type="submission" date="2021-09" db="EMBL/GenBank/DDBJ databases">
        <authorList>
            <person name="Jia N."/>
            <person name="Wang J."/>
            <person name="Shi W."/>
            <person name="Du L."/>
            <person name="Sun Y."/>
            <person name="Zhan W."/>
            <person name="Jiang J."/>
            <person name="Wang Q."/>
            <person name="Zhang B."/>
            <person name="Ji P."/>
            <person name="Sakyi L.B."/>
            <person name="Cui X."/>
            <person name="Yuan T."/>
            <person name="Jiang B."/>
            <person name="Yang W."/>
            <person name="Lam T.T.-Y."/>
            <person name="Chang Q."/>
            <person name="Ding S."/>
            <person name="Wang X."/>
            <person name="Zhu J."/>
            <person name="Ruan X."/>
            <person name="Zhao L."/>
            <person name="Wei J."/>
            <person name="Que T."/>
            <person name="Du C."/>
            <person name="Cheng J."/>
            <person name="Dai P."/>
            <person name="Han X."/>
            <person name="Huang E."/>
            <person name="Gao Y."/>
            <person name="Liu J."/>
            <person name="Shao H."/>
            <person name="Ye R."/>
            <person name="Li L."/>
            <person name="Wei W."/>
            <person name="Wang X."/>
            <person name="Wang C."/>
            <person name="Huo Q."/>
            <person name="Li W."/>
            <person name="Guo W."/>
            <person name="Chen H."/>
            <person name="Chen S."/>
            <person name="Zhou L."/>
            <person name="Zhou L."/>
            <person name="Ni X."/>
            <person name="Tian J."/>
            <person name="Zhou Y."/>
            <person name="Sheng Y."/>
            <person name="Liu T."/>
            <person name="Pan Y."/>
            <person name="Xia L."/>
            <person name="Li J."/>
            <person name="Zhao F."/>
            <person name="Cao W."/>
        </authorList>
    </citation>
    <scope>NUCLEOTIDE SEQUENCE</scope>
    <source>
        <strain evidence="3">Rsan-2018</strain>
        <tissue evidence="3">Larvae</tissue>
    </source>
</reference>
<dbReference type="AlphaFoldDB" id="A0A9D4PNX2"/>
<dbReference type="GO" id="GO:0004867">
    <property type="term" value="F:serine-type endopeptidase inhibitor activity"/>
    <property type="evidence" value="ECO:0007669"/>
    <property type="project" value="InterPro"/>
</dbReference>
<evidence type="ECO:0008006" key="5">
    <source>
        <dbReference type="Google" id="ProtNLM"/>
    </source>
</evidence>
<sequence length="578" mass="63390">MHKTPPGSRNTSPVPVNTPVHRASRRQRGLPPEALEQPTDTRSALFDRQVNTASSPEFSATLGSNSIEWIREIVRSVVREEIQKLYGPRQPEVGSIASVIRDEVQQVLHNRHYQTMPTNVEPAPVSTDIRSRSPLPSVAEDNGRPASSRQPSTHCPSTTAGKPLRFLTGNSTSTPDDGGSFECSSAAPYWIPDDIRHYFVHRHSLAGIGGGADSSSSQRTDWALREIGRERELPTDDGNSWSRWTTECFGTGKNAVVAWVATATALVLLLVLVGLVGDLPRNEGVPAAAGYHREDSAGNHGSDFLLPLPKDDLDTDYPDRNKGDSAPARLEEGENDPNEVTGSDERSDAPATTLLDKEDAASATGDVVKKPDEPSRSSLRTLMQPACGSALFALCHAGSSEFYHSGSVNACVAITVDRMGLCARGRNRFSSMTTCRRKCIDGGNGAAPECYQRAIFEECQRRDVLKTWWYSDGRACRRWHFPRGLCPSDGALVFHTSSECARRCGDRRRPCRVPKTVQCNATHLRFSYFADPVSKGSRSRRCRRVPAAGGDKAHLCLNGANRFRTMDACREKCKHARH</sequence>
<organism evidence="3 4">
    <name type="scientific">Rhipicephalus sanguineus</name>
    <name type="common">Brown dog tick</name>
    <name type="synonym">Ixodes sanguineus</name>
    <dbReference type="NCBI Taxonomy" id="34632"/>
    <lineage>
        <taxon>Eukaryota</taxon>
        <taxon>Metazoa</taxon>
        <taxon>Ecdysozoa</taxon>
        <taxon>Arthropoda</taxon>
        <taxon>Chelicerata</taxon>
        <taxon>Arachnida</taxon>
        <taxon>Acari</taxon>
        <taxon>Parasitiformes</taxon>
        <taxon>Ixodida</taxon>
        <taxon>Ixodoidea</taxon>
        <taxon>Ixodidae</taxon>
        <taxon>Rhipicephalinae</taxon>
        <taxon>Rhipicephalus</taxon>
        <taxon>Rhipicephalus</taxon>
    </lineage>
</organism>
<feature type="compositionally biased region" description="Basic and acidic residues" evidence="1">
    <location>
        <begin position="309"/>
        <end position="323"/>
    </location>
</feature>
<gene>
    <name evidence="3" type="ORF">HPB52_014836</name>
</gene>
<dbReference type="Gene3D" id="4.10.410.10">
    <property type="entry name" value="Pancreatic trypsin inhibitor Kunitz domain"/>
    <property type="match status" value="1"/>
</dbReference>
<feature type="region of interest" description="Disordered" evidence="1">
    <location>
        <begin position="1"/>
        <end position="41"/>
    </location>
</feature>
<comment type="caution">
    <text evidence="3">The sequence shown here is derived from an EMBL/GenBank/DDBJ whole genome shotgun (WGS) entry which is preliminary data.</text>
</comment>
<dbReference type="VEuPathDB" id="VectorBase:RSAN_049899"/>
<feature type="transmembrane region" description="Helical" evidence="2">
    <location>
        <begin position="256"/>
        <end position="276"/>
    </location>
</feature>
<dbReference type="EMBL" id="JABSTV010001252">
    <property type="protein sequence ID" value="KAH7947633.1"/>
    <property type="molecule type" value="Genomic_DNA"/>
</dbReference>
<feature type="region of interest" description="Disordered" evidence="1">
    <location>
        <begin position="116"/>
        <end position="179"/>
    </location>
</feature>
<keyword evidence="2" id="KW-1133">Transmembrane helix</keyword>
<reference evidence="3" key="1">
    <citation type="journal article" date="2020" name="Cell">
        <title>Large-Scale Comparative Analyses of Tick Genomes Elucidate Their Genetic Diversity and Vector Capacities.</title>
        <authorList>
            <consortium name="Tick Genome and Microbiome Consortium (TIGMIC)"/>
            <person name="Jia N."/>
            <person name="Wang J."/>
            <person name="Shi W."/>
            <person name="Du L."/>
            <person name="Sun Y."/>
            <person name="Zhan W."/>
            <person name="Jiang J.F."/>
            <person name="Wang Q."/>
            <person name="Zhang B."/>
            <person name="Ji P."/>
            <person name="Bell-Sakyi L."/>
            <person name="Cui X.M."/>
            <person name="Yuan T.T."/>
            <person name="Jiang B.G."/>
            <person name="Yang W.F."/>
            <person name="Lam T.T."/>
            <person name="Chang Q.C."/>
            <person name="Ding S.J."/>
            <person name="Wang X.J."/>
            <person name="Zhu J.G."/>
            <person name="Ruan X.D."/>
            <person name="Zhao L."/>
            <person name="Wei J.T."/>
            <person name="Ye R.Z."/>
            <person name="Que T.C."/>
            <person name="Du C.H."/>
            <person name="Zhou Y.H."/>
            <person name="Cheng J.X."/>
            <person name="Dai P.F."/>
            <person name="Guo W.B."/>
            <person name="Han X.H."/>
            <person name="Huang E.J."/>
            <person name="Li L.F."/>
            <person name="Wei W."/>
            <person name="Gao Y.C."/>
            <person name="Liu J.Z."/>
            <person name="Shao H.Z."/>
            <person name="Wang X."/>
            <person name="Wang C.C."/>
            <person name="Yang T.C."/>
            <person name="Huo Q.B."/>
            <person name="Li W."/>
            <person name="Chen H.Y."/>
            <person name="Chen S.E."/>
            <person name="Zhou L.G."/>
            <person name="Ni X.B."/>
            <person name="Tian J.H."/>
            <person name="Sheng Y."/>
            <person name="Liu T."/>
            <person name="Pan Y.S."/>
            <person name="Xia L.Y."/>
            <person name="Li J."/>
            <person name="Zhao F."/>
            <person name="Cao W.C."/>
        </authorList>
    </citation>
    <scope>NUCLEOTIDE SEQUENCE</scope>
    <source>
        <strain evidence="3">Rsan-2018</strain>
    </source>
</reference>
<feature type="region of interest" description="Disordered" evidence="1">
    <location>
        <begin position="291"/>
        <end position="379"/>
    </location>
</feature>
<dbReference type="Proteomes" id="UP000821837">
    <property type="component" value="Chromosome 6"/>
</dbReference>
<protein>
    <recommendedName>
        <fullName evidence="5">BPTI/Kunitz inhibitor domain-containing protein</fullName>
    </recommendedName>
</protein>
<keyword evidence="4" id="KW-1185">Reference proteome</keyword>
<dbReference type="InterPro" id="IPR036880">
    <property type="entry name" value="Kunitz_BPTI_sf"/>
</dbReference>
<proteinExistence type="predicted"/>
<evidence type="ECO:0000313" key="4">
    <source>
        <dbReference type="Proteomes" id="UP000821837"/>
    </source>
</evidence>
<evidence type="ECO:0000256" key="1">
    <source>
        <dbReference type="SAM" id="MobiDB-lite"/>
    </source>
</evidence>
<accession>A0A9D4PNX2</accession>
<keyword evidence="2" id="KW-0812">Transmembrane</keyword>
<evidence type="ECO:0000256" key="2">
    <source>
        <dbReference type="SAM" id="Phobius"/>
    </source>
</evidence>
<feature type="compositionally biased region" description="Polar residues" evidence="1">
    <location>
        <begin position="145"/>
        <end position="160"/>
    </location>
</feature>